<evidence type="ECO:0000256" key="8">
    <source>
        <dbReference type="HAMAP-Rule" id="MF_00253"/>
    </source>
</evidence>
<dbReference type="InterPro" id="IPR027031">
    <property type="entry name" value="Gly-tRNA_synthase/POLG2"/>
</dbReference>
<dbReference type="Proteomes" id="UP000467201">
    <property type="component" value="Chromosome"/>
</dbReference>
<evidence type="ECO:0000256" key="4">
    <source>
        <dbReference type="ARBA" id="ARBA00022741"/>
    </source>
</evidence>
<reference evidence="10 13" key="2">
    <citation type="journal article" date="2019" name="Emerg. Microbes Infect.">
        <title>Comprehensive subspecies identification of 175 nontuberculous mycobacteria species based on 7547 genomic profiles.</title>
        <authorList>
            <person name="Matsumoto Y."/>
            <person name="Kinjo T."/>
            <person name="Motooka D."/>
            <person name="Nabeya D."/>
            <person name="Jung N."/>
            <person name="Uechi K."/>
            <person name="Horii T."/>
            <person name="Iida T."/>
            <person name="Fujita J."/>
            <person name="Nakamura S."/>
        </authorList>
    </citation>
    <scope>NUCLEOTIDE SEQUENCE [LARGE SCALE GENOMIC DNA]</scope>
    <source>
        <strain evidence="10 13">JCM 12405</strain>
    </source>
</reference>
<evidence type="ECO:0000313" key="11">
    <source>
        <dbReference type="EMBL" id="ORV42505.1"/>
    </source>
</evidence>
<dbReference type="GO" id="GO:0004820">
    <property type="term" value="F:glycine-tRNA ligase activity"/>
    <property type="evidence" value="ECO:0007669"/>
    <property type="project" value="UniProtKB-UniRule"/>
</dbReference>
<dbReference type="Proteomes" id="UP000193564">
    <property type="component" value="Unassembled WGS sequence"/>
</dbReference>
<dbReference type="NCBIfam" id="NF003211">
    <property type="entry name" value="PRK04173.1"/>
    <property type="match status" value="1"/>
</dbReference>
<dbReference type="EC" id="6.1.1.14" evidence="8"/>
<feature type="binding site" evidence="8">
    <location>
        <begin position="326"/>
        <end position="330"/>
    </location>
    <ligand>
        <name>substrate</name>
    </ligand>
</feature>
<dbReference type="GO" id="GO:0005829">
    <property type="term" value="C:cytosol"/>
    <property type="evidence" value="ECO:0007669"/>
    <property type="project" value="UniProtKB-ARBA"/>
</dbReference>
<dbReference type="GO" id="GO:1990742">
    <property type="term" value="C:microvesicle"/>
    <property type="evidence" value="ECO:0007669"/>
    <property type="project" value="UniProtKB-ARBA"/>
</dbReference>
<evidence type="ECO:0000313" key="10">
    <source>
        <dbReference type="EMBL" id="BBZ08381.1"/>
    </source>
</evidence>
<protein>
    <recommendedName>
        <fullName evidence="8">Glycine--tRNA ligase</fullName>
        <ecNumber evidence="8">6.1.1.14</ecNumber>
    </recommendedName>
    <alternativeName>
        <fullName evidence="8">Glycyl-tRNA synthetase</fullName>
        <shortName evidence="8">GlyRS</shortName>
    </alternativeName>
</protein>
<dbReference type="InterPro" id="IPR045864">
    <property type="entry name" value="aa-tRNA-synth_II/BPL/LPL"/>
</dbReference>
<evidence type="ECO:0000259" key="9">
    <source>
        <dbReference type="PROSITE" id="PS50862"/>
    </source>
</evidence>
<comment type="function">
    <text evidence="8">Catalyzes the attachment of glycine to tRNA(Gly).</text>
</comment>
<comment type="subunit">
    <text evidence="8">Homodimer.</text>
</comment>
<name>A0A1X1TDA7_9MYCO</name>
<dbReference type="AlphaFoldDB" id="A0A1X1TDA7"/>
<reference evidence="10" key="3">
    <citation type="submission" date="2020-02" db="EMBL/GenBank/DDBJ databases">
        <authorList>
            <person name="Matsumoto Y."/>
            <person name="Motooka D."/>
            <person name="Nakamura S."/>
        </authorList>
    </citation>
    <scope>NUCLEOTIDE SEQUENCE</scope>
    <source>
        <strain evidence="10">JCM 12405</strain>
    </source>
</reference>
<dbReference type="GO" id="GO:0070062">
    <property type="term" value="C:extracellular exosome"/>
    <property type="evidence" value="ECO:0007669"/>
    <property type="project" value="UniProtKB-ARBA"/>
</dbReference>
<dbReference type="KEGG" id="mdr:MDOR_25500"/>
<dbReference type="NCBIfam" id="TIGR00389">
    <property type="entry name" value="glyS_dimeric"/>
    <property type="match status" value="1"/>
</dbReference>
<feature type="binding site" evidence="8">
    <location>
        <begin position="199"/>
        <end position="201"/>
    </location>
    <ligand>
        <name>ATP</name>
        <dbReference type="ChEBI" id="CHEBI:30616"/>
    </ligand>
</feature>
<dbReference type="InterPro" id="IPR004154">
    <property type="entry name" value="Anticodon-bd"/>
</dbReference>
<comment type="similarity">
    <text evidence="1 8">Belongs to the class-II aminoacyl-tRNA synthetase family.</text>
</comment>
<dbReference type="PRINTS" id="PR01043">
    <property type="entry name" value="TRNASYNTHGLY"/>
</dbReference>
<dbReference type="GO" id="GO:0006426">
    <property type="term" value="P:glycyl-tRNA aminoacylation"/>
    <property type="evidence" value="ECO:0007669"/>
    <property type="project" value="UniProtKB-UniRule"/>
</dbReference>
<dbReference type="CDD" id="cd00774">
    <property type="entry name" value="GlyRS-like_core"/>
    <property type="match status" value="1"/>
</dbReference>
<dbReference type="GO" id="GO:0005524">
    <property type="term" value="F:ATP binding"/>
    <property type="evidence" value="ECO:0007669"/>
    <property type="project" value="UniProtKB-UniRule"/>
</dbReference>
<dbReference type="InterPro" id="IPR002314">
    <property type="entry name" value="aa-tRNA-synt_IIb"/>
</dbReference>
<evidence type="ECO:0000256" key="6">
    <source>
        <dbReference type="ARBA" id="ARBA00022917"/>
    </source>
</evidence>
<dbReference type="SUPFAM" id="SSF55681">
    <property type="entry name" value="Class II aaRS and biotin synthetases"/>
    <property type="match status" value="1"/>
</dbReference>
<dbReference type="EMBL" id="AP022605">
    <property type="protein sequence ID" value="BBZ08381.1"/>
    <property type="molecule type" value="Genomic_DNA"/>
</dbReference>
<dbReference type="Pfam" id="PF00587">
    <property type="entry name" value="tRNA-synt_2b"/>
    <property type="match status" value="1"/>
</dbReference>
<keyword evidence="3 8" id="KW-0436">Ligase</keyword>
<dbReference type="PANTHER" id="PTHR10745:SF8">
    <property type="entry name" value="DNA POLYMERASE SUBUNIT GAMMA-2, MITOCHONDRIAL"/>
    <property type="match status" value="1"/>
</dbReference>
<evidence type="ECO:0000256" key="5">
    <source>
        <dbReference type="ARBA" id="ARBA00022840"/>
    </source>
</evidence>
<dbReference type="FunFam" id="3.40.50.800:FF:000002">
    <property type="entry name" value="Glycine--tRNA ligase"/>
    <property type="match status" value="1"/>
</dbReference>
<keyword evidence="2 8" id="KW-0963">Cytoplasm</keyword>
<dbReference type="Gene3D" id="3.40.50.800">
    <property type="entry name" value="Anticodon-binding domain"/>
    <property type="match status" value="1"/>
</dbReference>
<dbReference type="HAMAP" id="MF_00253_B">
    <property type="entry name" value="Gly_tRNA_synth_B"/>
    <property type="match status" value="1"/>
</dbReference>
<keyword evidence="7 8" id="KW-0030">Aminoacyl-tRNA synthetase</keyword>
<dbReference type="InterPro" id="IPR033731">
    <property type="entry name" value="GlyRS-like_core"/>
</dbReference>
<evidence type="ECO:0000256" key="2">
    <source>
        <dbReference type="ARBA" id="ARBA00022490"/>
    </source>
</evidence>
<dbReference type="SUPFAM" id="SSF52954">
    <property type="entry name" value="Class II aaRS ABD-related"/>
    <property type="match status" value="1"/>
</dbReference>
<dbReference type="Pfam" id="PF03129">
    <property type="entry name" value="HGTP_anticodon"/>
    <property type="match status" value="1"/>
</dbReference>
<dbReference type="GO" id="GO:0046983">
    <property type="term" value="F:protein dimerization activity"/>
    <property type="evidence" value="ECO:0007669"/>
    <property type="project" value="UniProtKB-ARBA"/>
</dbReference>
<reference evidence="11 12" key="1">
    <citation type="submission" date="2016-01" db="EMBL/GenBank/DDBJ databases">
        <title>The new phylogeny of the genus Mycobacterium.</title>
        <authorList>
            <person name="Tarcisio F."/>
            <person name="Conor M."/>
            <person name="Antonella G."/>
            <person name="Elisabetta G."/>
            <person name="Giulia F.S."/>
            <person name="Sara T."/>
            <person name="Anna F."/>
            <person name="Clotilde B."/>
            <person name="Roberto B."/>
            <person name="Veronica D.S."/>
            <person name="Fabio R."/>
            <person name="Monica P."/>
            <person name="Olivier J."/>
            <person name="Enrico T."/>
            <person name="Nicola S."/>
        </authorList>
    </citation>
    <scope>NUCLEOTIDE SEQUENCE [LARGE SCALE GENOMIC DNA]</scope>
    <source>
        <strain evidence="11 12">DSM 44339</strain>
    </source>
</reference>
<evidence type="ECO:0000313" key="13">
    <source>
        <dbReference type="Proteomes" id="UP000467201"/>
    </source>
</evidence>
<dbReference type="InterPro" id="IPR036621">
    <property type="entry name" value="Anticodon-bd_dom_sf"/>
</dbReference>
<feature type="binding site" evidence="8">
    <location>
        <begin position="209"/>
        <end position="214"/>
    </location>
    <ligand>
        <name>ATP</name>
        <dbReference type="ChEBI" id="CHEBI:30616"/>
    </ligand>
</feature>
<comment type="subcellular location">
    <subcellularLocation>
        <location evidence="8">Cytoplasm</location>
    </subcellularLocation>
</comment>
<feature type="binding site" evidence="8">
    <location>
        <begin position="330"/>
        <end position="333"/>
    </location>
    <ligand>
        <name>ATP</name>
        <dbReference type="ChEBI" id="CHEBI:30616"/>
    </ligand>
</feature>
<evidence type="ECO:0000256" key="3">
    <source>
        <dbReference type="ARBA" id="ARBA00022598"/>
    </source>
</evidence>
<sequence length="465" mass="52669">MASIIDTVANLAKRRGLVYQSGEIYGGTKSAWDYGPLGVELKENIKRQWWKAVVTARDDVVGLDSAIILPREVWVASGHVEVFNDPLVECLNCHKRHRQDHMQEAYAAKKGKGETAVDPDSVPMTEITCPDCGTKGQWTEPRDFNMMLKTYLGPIESEEGLHYLRPETAQGIFVNFANVVTTARKKPPFGIGQIGKSFRNEITPGNFIFRTREFEQMEMEFFVAPSTAEEWHQYWIDTRLQWYVDLGIDRDNLRLYEHPKDKLSHYSDRTVDIEYKFGFAGNPWGELEGVANRTDFDLSTHSKHSGTDLSFYDQASDLRYTPYVIEPAAGLTRSLMAFLVDAYTEDDAPNAKGGVDKRTVLRLDPRLAPVKAAVLPLSRHADLSPKARDLAAELRKNWNVEFDDAGAIGRRYRRQDEIGTPYCITVDFDSLEDHAVTIRERDTMTQDRIGLGAVSDYLAVRLMGC</sequence>
<evidence type="ECO:0000256" key="7">
    <source>
        <dbReference type="ARBA" id="ARBA00023146"/>
    </source>
</evidence>
<proteinExistence type="inferred from homology"/>
<dbReference type="InterPro" id="IPR006195">
    <property type="entry name" value="aa-tRNA-synth_II"/>
</dbReference>
<dbReference type="Gene3D" id="3.30.930.10">
    <property type="entry name" value="Bira Bifunctional Protein, Domain 2"/>
    <property type="match status" value="1"/>
</dbReference>
<feature type="binding site" evidence="8">
    <location>
        <begin position="286"/>
        <end position="287"/>
    </location>
    <ligand>
        <name>ATP</name>
        <dbReference type="ChEBI" id="CHEBI:30616"/>
    </ligand>
</feature>
<evidence type="ECO:0000256" key="1">
    <source>
        <dbReference type="ARBA" id="ARBA00008226"/>
    </source>
</evidence>
<accession>A0A1X1TDA7</accession>
<feature type="binding site" evidence="8">
    <location>
        <begin position="214"/>
        <end position="218"/>
    </location>
    <ligand>
        <name>substrate</name>
    </ligand>
</feature>
<feature type="binding site" evidence="8">
    <location>
        <position position="98"/>
    </location>
    <ligand>
        <name>substrate</name>
    </ligand>
</feature>
<evidence type="ECO:0000313" key="12">
    <source>
        <dbReference type="Proteomes" id="UP000193564"/>
    </source>
</evidence>
<dbReference type="InterPro" id="IPR002315">
    <property type="entry name" value="tRNA-synt_gly"/>
</dbReference>
<feature type="domain" description="Aminoacyl-transfer RNA synthetases class-II family profile" evidence="9">
    <location>
        <begin position="6"/>
        <end position="369"/>
    </location>
</feature>
<dbReference type="STRING" id="126673.AWC01_08415"/>
<keyword evidence="6 8" id="KW-0648">Protein biosynthesis</keyword>
<organism evidence="11 12">
    <name type="scientific">Mycolicibacterium doricum</name>
    <dbReference type="NCBI Taxonomy" id="126673"/>
    <lineage>
        <taxon>Bacteria</taxon>
        <taxon>Bacillati</taxon>
        <taxon>Actinomycetota</taxon>
        <taxon>Actinomycetes</taxon>
        <taxon>Mycobacteriales</taxon>
        <taxon>Mycobacteriaceae</taxon>
        <taxon>Mycolicibacterium</taxon>
    </lineage>
</organism>
<dbReference type="PROSITE" id="PS50862">
    <property type="entry name" value="AA_TRNA_LIGASE_II"/>
    <property type="match status" value="1"/>
</dbReference>
<dbReference type="CDD" id="cd00858">
    <property type="entry name" value="GlyRS_anticodon"/>
    <property type="match status" value="1"/>
</dbReference>
<keyword evidence="5 8" id="KW-0067">ATP-binding</keyword>
<dbReference type="RefSeq" id="WP_085189910.1">
    <property type="nucleotide sequence ID" value="NZ_AP022605.1"/>
</dbReference>
<dbReference type="GO" id="GO:0015966">
    <property type="term" value="P:diadenosine tetraphosphate biosynthetic process"/>
    <property type="evidence" value="ECO:0007669"/>
    <property type="project" value="UniProtKB-ARBA"/>
</dbReference>
<dbReference type="PANTHER" id="PTHR10745">
    <property type="entry name" value="GLYCYL-TRNA SYNTHETASE/DNA POLYMERASE SUBUNIT GAMMA-2"/>
    <property type="match status" value="1"/>
</dbReference>
<dbReference type="GO" id="GO:0004081">
    <property type="term" value="F:bis(5'-nucleosyl)-tetraphosphatase (asymmetrical) activity"/>
    <property type="evidence" value="ECO:0007669"/>
    <property type="project" value="UniProtKB-ARBA"/>
</dbReference>
<feature type="binding site" evidence="8">
    <location>
        <position position="167"/>
    </location>
    <ligand>
        <name>substrate</name>
    </ligand>
</feature>
<dbReference type="EMBL" id="LQOS01000022">
    <property type="protein sequence ID" value="ORV42505.1"/>
    <property type="molecule type" value="Genomic_DNA"/>
</dbReference>
<gene>
    <name evidence="10" type="primary">glyS</name>
    <name evidence="8" type="synonym">glyQS</name>
    <name evidence="11" type="ORF">AWC01_08415</name>
    <name evidence="10" type="ORF">MDOR_25500</name>
</gene>
<keyword evidence="12" id="KW-1185">Reference proteome</keyword>
<dbReference type="OrthoDB" id="9760853at2"/>
<comment type="catalytic activity">
    <reaction evidence="8">
        <text>tRNA(Gly) + glycine + ATP = glycyl-tRNA(Gly) + AMP + diphosphate</text>
        <dbReference type="Rhea" id="RHEA:16013"/>
        <dbReference type="Rhea" id="RHEA-COMP:9664"/>
        <dbReference type="Rhea" id="RHEA-COMP:9683"/>
        <dbReference type="ChEBI" id="CHEBI:30616"/>
        <dbReference type="ChEBI" id="CHEBI:33019"/>
        <dbReference type="ChEBI" id="CHEBI:57305"/>
        <dbReference type="ChEBI" id="CHEBI:78442"/>
        <dbReference type="ChEBI" id="CHEBI:78522"/>
        <dbReference type="ChEBI" id="CHEBI:456215"/>
        <dbReference type="EC" id="6.1.1.14"/>
    </reaction>
</comment>
<dbReference type="InterPro" id="IPR022961">
    <property type="entry name" value="Gly_tRNA_ligase_bac"/>
</dbReference>
<keyword evidence="4 8" id="KW-0547">Nucleotide-binding</keyword>